<organism evidence="2 3">
    <name type="scientific">Favolaschia claudopus</name>
    <dbReference type="NCBI Taxonomy" id="2862362"/>
    <lineage>
        <taxon>Eukaryota</taxon>
        <taxon>Fungi</taxon>
        <taxon>Dikarya</taxon>
        <taxon>Basidiomycota</taxon>
        <taxon>Agaricomycotina</taxon>
        <taxon>Agaricomycetes</taxon>
        <taxon>Agaricomycetidae</taxon>
        <taxon>Agaricales</taxon>
        <taxon>Marasmiineae</taxon>
        <taxon>Mycenaceae</taxon>
        <taxon>Favolaschia</taxon>
    </lineage>
</organism>
<dbReference type="SUPFAM" id="SSF81383">
    <property type="entry name" value="F-box domain"/>
    <property type="match status" value="1"/>
</dbReference>
<accession>A0AAV9Z949</accession>
<protein>
    <recommendedName>
        <fullName evidence="1">F-box domain-containing protein</fullName>
    </recommendedName>
</protein>
<dbReference type="EMBL" id="JAWWNJ010000185">
    <property type="protein sequence ID" value="KAK6974298.1"/>
    <property type="molecule type" value="Genomic_DNA"/>
</dbReference>
<evidence type="ECO:0000313" key="2">
    <source>
        <dbReference type="EMBL" id="KAK6974298.1"/>
    </source>
</evidence>
<keyword evidence="3" id="KW-1185">Reference proteome</keyword>
<dbReference type="Pfam" id="PF00646">
    <property type="entry name" value="F-box"/>
    <property type="match status" value="1"/>
</dbReference>
<name>A0AAV9Z949_9AGAR</name>
<evidence type="ECO:0000259" key="1">
    <source>
        <dbReference type="Pfam" id="PF00646"/>
    </source>
</evidence>
<dbReference type="InterPro" id="IPR036047">
    <property type="entry name" value="F-box-like_dom_sf"/>
</dbReference>
<proteinExistence type="predicted"/>
<dbReference type="Proteomes" id="UP001362999">
    <property type="component" value="Unassembled WGS sequence"/>
</dbReference>
<gene>
    <name evidence="2" type="ORF">R3P38DRAFT_3239602</name>
</gene>
<sequence>MNEDTGLPLLDCAAYESCENLVKRTRWLAELKRIDKLPPTSVVWTALLSTMDIHFLFLICTRSKVYFDAVINYIQTVEPDWASANEYLVPVAPGGFLSLPQELRQYVCEFLDLRERAMLGATCRCANALVRRILRICVADLFKPYGISYRVVNFMQVATGTIISGSSITRLSMARRSSRAFNPNDIDMYSPHSSWPHVVRFLEIATQFRLSKHQTSTYGLPGLSDIGWMTKGQGNALSLNIMRCSGEHVYEPILQFHSSCVIGGVDASGLWLANPKLLFEAKSIINRPYLNLETDASRQRAFAVLQKYMNRGISFHVDYNVRHTCGKSKSCPASIRHMQDRGCMRMKFATAAYGSSALGDNRFPGQYVLSWSYGGLGCSRGVRRAASGMQVLPVFDEQVYRWRKAALKLKAKAKAALA</sequence>
<dbReference type="InterPro" id="IPR001810">
    <property type="entry name" value="F-box_dom"/>
</dbReference>
<feature type="domain" description="F-box" evidence="1">
    <location>
        <begin position="96"/>
        <end position="132"/>
    </location>
</feature>
<reference evidence="2 3" key="1">
    <citation type="journal article" date="2024" name="J Genomics">
        <title>Draft genome sequencing and assembly of Favolaschia claudopus CIRM-BRFM 2984 isolated from oak limbs.</title>
        <authorList>
            <person name="Navarro D."/>
            <person name="Drula E."/>
            <person name="Chaduli D."/>
            <person name="Cazenave R."/>
            <person name="Ahrendt S."/>
            <person name="Wang J."/>
            <person name="Lipzen A."/>
            <person name="Daum C."/>
            <person name="Barry K."/>
            <person name="Grigoriev I.V."/>
            <person name="Favel A."/>
            <person name="Rosso M.N."/>
            <person name="Martin F."/>
        </authorList>
    </citation>
    <scope>NUCLEOTIDE SEQUENCE [LARGE SCALE GENOMIC DNA]</scope>
    <source>
        <strain evidence="2 3">CIRM-BRFM 2984</strain>
    </source>
</reference>
<comment type="caution">
    <text evidence="2">The sequence shown here is derived from an EMBL/GenBank/DDBJ whole genome shotgun (WGS) entry which is preliminary data.</text>
</comment>
<dbReference type="AlphaFoldDB" id="A0AAV9Z949"/>
<evidence type="ECO:0000313" key="3">
    <source>
        <dbReference type="Proteomes" id="UP001362999"/>
    </source>
</evidence>